<sequence>MLGSPAHKHANAPPPPALLLTLPPPPPPLESPHGIDEVSDLLKQVQRTLPARQDNMSLESVGINALCYCVILSRWYTLGEQMNSRRLLNSLPDELVMEIFKHVLYKVEPCRTTALDVNTTARVDTRPSSGSLISAAGGGASRWVILLWQRIDCHDPEQLQEFSLHRSSPGPFSLFHLIFSNKSRLTSGLALLRRLVVPGSARTYLNIDGKAPVSVLTVLPSTADTERLTVFTPKCVELMVSARCSYPEFWLYASD</sequence>
<dbReference type="InParanoid" id="A0A5C3NX97"/>
<feature type="region of interest" description="Disordered" evidence="1">
    <location>
        <begin position="1"/>
        <end position="32"/>
    </location>
</feature>
<gene>
    <name evidence="2" type="ORF">K466DRAFT_604062</name>
</gene>
<accession>A0A5C3NX97</accession>
<evidence type="ECO:0000256" key="1">
    <source>
        <dbReference type="SAM" id="MobiDB-lite"/>
    </source>
</evidence>
<name>A0A5C3NX97_9APHY</name>
<protein>
    <submittedName>
        <fullName evidence="2">Uncharacterized protein</fullName>
    </submittedName>
</protein>
<dbReference type="AlphaFoldDB" id="A0A5C3NX97"/>
<organism evidence="2 3">
    <name type="scientific">Polyporus arcularius HHB13444</name>
    <dbReference type="NCBI Taxonomy" id="1314778"/>
    <lineage>
        <taxon>Eukaryota</taxon>
        <taxon>Fungi</taxon>
        <taxon>Dikarya</taxon>
        <taxon>Basidiomycota</taxon>
        <taxon>Agaricomycotina</taxon>
        <taxon>Agaricomycetes</taxon>
        <taxon>Polyporales</taxon>
        <taxon>Polyporaceae</taxon>
        <taxon>Polyporus</taxon>
    </lineage>
</organism>
<evidence type="ECO:0000313" key="2">
    <source>
        <dbReference type="EMBL" id="TFK81964.1"/>
    </source>
</evidence>
<evidence type="ECO:0000313" key="3">
    <source>
        <dbReference type="Proteomes" id="UP000308197"/>
    </source>
</evidence>
<proteinExistence type="predicted"/>
<feature type="compositionally biased region" description="Basic residues" evidence="1">
    <location>
        <begin position="1"/>
        <end position="10"/>
    </location>
</feature>
<dbReference type="Proteomes" id="UP000308197">
    <property type="component" value="Unassembled WGS sequence"/>
</dbReference>
<reference evidence="2 3" key="1">
    <citation type="journal article" date="2019" name="Nat. Ecol. Evol.">
        <title>Megaphylogeny resolves global patterns of mushroom evolution.</title>
        <authorList>
            <person name="Varga T."/>
            <person name="Krizsan K."/>
            <person name="Foldi C."/>
            <person name="Dima B."/>
            <person name="Sanchez-Garcia M."/>
            <person name="Sanchez-Ramirez S."/>
            <person name="Szollosi G.J."/>
            <person name="Szarkandi J.G."/>
            <person name="Papp V."/>
            <person name="Albert L."/>
            <person name="Andreopoulos W."/>
            <person name="Angelini C."/>
            <person name="Antonin V."/>
            <person name="Barry K.W."/>
            <person name="Bougher N.L."/>
            <person name="Buchanan P."/>
            <person name="Buyck B."/>
            <person name="Bense V."/>
            <person name="Catcheside P."/>
            <person name="Chovatia M."/>
            <person name="Cooper J."/>
            <person name="Damon W."/>
            <person name="Desjardin D."/>
            <person name="Finy P."/>
            <person name="Geml J."/>
            <person name="Haridas S."/>
            <person name="Hughes K."/>
            <person name="Justo A."/>
            <person name="Karasinski D."/>
            <person name="Kautmanova I."/>
            <person name="Kiss B."/>
            <person name="Kocsube S."/>
            <person name="Kotiranta H."/>
            <person name="LaButti K.M."/>
            <person name="Lechner B.E."/>
            <person name="Liimatainen K."/>
            <person name="Lipzen A."/>
            <person name="Lukacs Z."/>
            <person name="Mihaltcheva S."/>
            <person name="Morgado L.N."/>
            <person name="Niskanen T."/>
            <person name="Noordeloos M.E."/>
            <person name="Ohm R.A."/>
            <person name="Ortiz-Santana B."/>
            <person name="Ovrebo C."/>
            <person name="Racz N."/>
            <person name="Riley R."/>
            <person name="Savchenko A."/>
            <person name="Shiryaev A."/>
            <person name="Soop K."/>
            <person name="Spirin V."/>
            <person name="Szebenyi C."/>
            <person name="Tomsovsky M."/>
            <person name="Tulloss R.E."/>
            <person name="Uehling J."/>
            <person name="Grigoriev I.V."/>
            <person name="Vagvolgyi C."/>
            <person name="Papp T."/>
            <person name="Martin F.M."/>
            <person name="Miettinen O."/>
            <person name="Hibbett D.S."/>
            <person name="Nagy L.G."/>
        </authorList>
    </citation>
    <scope>NUCLEOTIDE SEQUENCE [LARGE SCALE GENOMIC DNA]</scope>
    <source>
        <strain evidence="2 3">HHB13444</strain>
    </source>
</reference>
<dbReference type="EMBL" id="ML211537">
    <property type="protein sequence ID" value="TFK81964.1"/>
    <property type="molecule type" value="Genomic_DNA"/>
</dbReference>
<keyword evidence="3" id="KW-1185">Reference proteome</keyword>
<feature type="compositionally biased region" description="Pro residues" evidence="1">
    <location>
        <begin position="12"/>
        <end position="30"/>
    </location>
</feature>